<evidence type="ECO:0000313" key="2">
    <source>
        <dbReference type="EMBL" id="POP54082.1"/>
    </source>
</evidence>
<organism evidence="2 3">
    <name type="scientific">Zhongshania marina</name>
    <dbReference type="NCBI Taxonomy" id="2304603"/>
    <lineage>
        <taxon>Bacteria</taxon>
        <taxon>Pseudomonadati</taxon>
        <taxon>Pseudomonadota</taxon>
        <taxon>Gammaproteobacteria</taxon>
        <taxon>Cellvibrionales</taxon>
        <taxon>Spongiibacteraceae</taxon>
        <taxon>Zhongshania</taxon>
    </lineage>
</organism>
<dbReference type="Proteomes" id="UP000237222">
    <property type="component" value="Unassembled WGS sequence"/>
</dbReference>
<dbReference type="CDD" id="cd08276">
    <property type="entry name" value="MDR7"/>
    <property type="match status" value="1"/>
</dbReference>
<dbReference type="RefSeq" id="WP_103682843.1">
    <property type="nucleotide sequence ID" value="NZ_PQGG01000007.1"/>
</dbReference>
<protein>
    <submittedName>
        <fullName evidence="2">NAD(P)-dependent alcohol dehydrogenase</fullName>
    </submittedName>
</protein>
<dbReference type="PANTHER" id="PTHR45033:SF2">
    <property type="entry name" value="ZINC-TYPE ALCOHOL DEHYDROGENASE-LIKE PROTEIN C1773.06C"/>
    <property type="match status" value="1"/>
</dbReference>
<evidence type="ECO:0000259" key="1">
    <source>
        <dbReference type="SMART" id="SM00829"/>
    </source>
</evidence>
<dbReference type="EMBL" id="PQGG01000007">
    <property type="protein sequence ID" value="POP54082.1"/>
    <property type="molecule type" value="Genomic_DNA"/>
</dbReference>
<dbReference type="InterPro" id="IPR020843">
    <property type="entry name" value="ER"/>
</dbReference>
<dbReference type="Pfam" id="PF00107">
    <property type="entry name" value="ADH_zinc_N"/>
    <property type="match status" value="1"/>
</dbReference>
<dbReference type="InterPro" id="IPR011032">
    <property type="entry name" value="GroES-like_sf"/>
</dbReference>
<dbReference type="InterPro" id="IPR036291">
    <property type="entry name" value="NAD(P)-bd_dom_sf"/>
</dbReference>
<dbReference type="Gene3D" id="3.40.50.720">
    <property type="entry name" value="NAD(P)-binding Rossmann-like Domain"/>
    <property type="match status" value="1"/>
</dbReference>
<dbReference type="OrthoDB" id="4190732at2"/>
<dbReference type="AlphaFoldDB" id="A0A2S4HJB0"/>
<dbReference type="GO" id="GO:0016491">
    <property type="term" value="F:oxidoreductase activity"/>
    <property type="evidence" value="ECO:0007669"/>
    <property type="project" value="InterPro"/>
</dbReference>
<gene>
    <name evidence="2" type="ORF">C0068_02105</name>
</gene>
<proteinExistence type="predicted"/>
<dbReference type="InterPro" id="IPR013149">
    <property type="entry name" value="ADH-like_C"/>
</dbReference>
<evidence type="ECO:0000313" key="3">
    <source>
        <dbReference type="Proteomes" id="UP000237222"/>
    </source>
</evidence>
<dbReference type="SUPFAM" id="SSF50129">
    <property type="entry name" value="GroES-like"/>
    <property type="match status" value="1"/>
</dbReference>
<dbReference type="Gene3D" id="3.90.180.10">
    <property type="entry name" value="Medium-chain alcohol dehydrogenases, catalytic domain"/>
    <property type="match status" value="1"/>
</dbReference>
<reference evidence="2" key="1">
    <citation type="submission" date="2018-01" db="EMBL/GenBank/DDBJ databases">
        <authorList>
            <person name="Yu X.-D."/>
        </authorList>
    </citation>
    <scope>NUCLEOTIDE SEQUENCE</scope>
    <source>
        <strain evidence="2">ZX-21</strain>
    </source>
</reference>
<name>A0A2S4HJB0_9GAMM</name>
<accession>A0A2S4HJB0</accession>
<dbReference type="SMART" id="SM00829">
    <property type="entry name" value="PKS_ER"/>
    <property type="match status" value="1"/>
</dbReference>
<dbReference type="InterPro" id="IPR013154">
    <property type="entry name" value="ADH-like_N"/>
</dbReference>
<dbReference type="SUPFAM" id="SSF51735">
    <property type="entry name" value="NAD(P)-binding Rossmann-fold domains"/>
    <property type="match status" value="1"/>
</dbReference>
<comment type="caution">
    <text evidence="2">The sequence shown here is derived from an EMBL/GenBank/DDBJ whole genome shotgun (WGS) entry which is preliminary data.</text>
</comment>
<dbReference type="PANTHER" id="PTHR45033">
    <property type="match status" value="1"/>
</dbReference>
<dbReference type="Pfam" id="PF08240">
    <property type="entry name" value="ADH_N"/>
    <property type="match status" value="1"/>
</dbReference>
<sequence>MRAITVTKPASLDTLTVSELPDPTPAQGEILVQWRASSLNYHDYLVANGSLPVVDGRIPLSDGAGDVIALGEGVTKWKVGDKVMSTFFPKWVDGRVNKAKTIGLGGDTVDGCAADKSCVAQDAVTAIPEAYSYAEAATLPCAALTAWRALMVEGGLQAGDSVLVEGSGGMSVFALQFAKAAGAYVYATTSNDDKIDQLKKLGADTVINYKTDPKWGATINKLSGGGVDHVLDVGGNTTLGHSIDAARVGGHISLIGILGGFTAEIMLPKLFGKQMRMTGISVGSAEMQDAMVRAINIAGIRPVIDRSFSLEELGAAFRYQETGQHFGKIVIEY</sequence>
<feature type="domain" description="Enoyl reductase (ER)" evidence="1">
    <location>
        <begin position="10"/>
        <end position="331"/>
    </location>
</feature>
<dbReference type="InterPro" id="IPR052711">
    <property type="entry name" value="Zinc_ADH-like"/>
</dbReference>